<reference evidence="2" key="2">
    <citation type="submission" date="2021-04" db="EMBL/GenBank/DDBJ databases">
        <authorList>
            <person name="Gilroy R."/>
        </authorList>
    </citation>
    <scope>NUCLEOTIDE SEQUENCE</scope>
    <source>
        <strain evidence="2">5790</strain>
    </source>
</reference>
<feature type="transmembrane region" description="Helical" evidence="1">
    <location>
        <begin position="408"/>
        <end position="435"/>
    </location>
</feature>
<feature type="transmembrane region" description="Helical" evidence="1">
    <location>
        <begin position="292"/>
        <end position="310"/>
    </location>
</feature>
<protein>
    <submittedName>
        <fullName evidence="2">Uncharacterized protein</fullName>
    </submittedName>
</protein>
<comment type="caution">
    <text evidence="2">The sequence shown here is derived from an EMBL/GenBank/DDBJ whole genome shotgun (WGS) entry which is preliminary data.</text>
</comment>
<feature type="transmembrane region" description="Helical" evidence="1">
    <location>
        <begin position="631"/>
        <end position="653"/>
    </location>
</feature>
<name>A0A9D1PS29_9FIRM</name>
<evidence type="ECO:0000313" key="3">
    <source>
        <dbReference type="Proteomes" id="UP000824162"/>
    </source>
</evidence>
<keyword evidence="1" id="KW-0812">Transmembrane</keyword>
<keyword evidence="1" id="KW-0472">Membrane</keyword>
<evidence type="ECO:0000256" key="1">
    <source>
        <dbReference type="SAM" id="Phobius"/>
    </source>
</evidence>
<feature type="transmembrane region" description="Helical" evidence="1">
    <location>
        <begin position="349"/>
        <end position="368"/>
    </location>
</feature>
<proteinExistence type="predicted"/>
<organism evidence="2 3">
    <name type="scientific">Candidatus Monoglobus merdigallinarum</name>
    <dbReference type="NCBI Taxonomy" id="2838698"/>
    <lineage>
        <taxon>Bacteria</taxon>
        <taxon>Bacillati</taxon>
        <taxon>Bacillota</taxon>
        <taxon>Clostridia</taxon>
        <taxon>Monoglobales</taxon>
        <taxon>Monoglobaceae</taxon>
        <taxon>Monoglobus</taxon>
    </lineage>
</organism>
<feature type="transmembrane region" description="Helical" evidence="1">
    <location>
        <begin position="375"/>
        <end position="396"/>
    </location>
</feature>
<feature type="transmembrane region" description="Helical" evidence="1">
    <location>
        <begin position="542"/>
        <end position="561"/>
    </location>
</feature>
<reference evidence="2" key="1">
    <citation type="journal article" date="2021" name="PeerJ">
        <title>Extensive microbial diversity within the chicken gut microbiome revealed by metagenomics and culture.</title>
        <authorList>
            <person name="Gilroy R."/>
            <person name="Ravi A."/>
            <person name="Getino M."/>
            <person name="Pursley I."/>
            <person name="Horton D.L."/>
            <person name="Alikhan N.F."/>
            <person name="Baker D."/>
            <person name="Gharbi K."/>
            <person name="Hall N."/>
            <person name="Watson M."/>
            <person name="Adriaenssens E.M."/>
            <person name="Foster-Nyarko E."/>
            <person name="Jarju S."/>
            <person name="Secka A."/>
            <person name="Antonio M."/>
            <person name="Oren A."/>
            <person name="Chaudhuri R.R."/>
            <person name="La Ragione R."/>
            <person name="Hildebrand F."/>
            <person name="Pallen M.J."/>
        </authorList>
    </citation>
    <scope>NUCLEOTIDE SEQUENCE</scope>
    <source>
        <strain evidence="2">5790</strain>
    </source>
</reference>
<feature type="transmembrane region" description="Helical" evidence="1">
    <location>
        <begin position="455"/>
        <end position="473"/>
    </location>
</feature>
<evidence type="ECO:0000313" key="2">
    <source>
        <dbReference type="EMBL" id="HIV86036.1"/>
    </source>
</evidence>
<dbReference type="Proteomes" id="UP000824162">
    <property type="component" value="Unassembled WGS sequence"/>
</dbReference>
<dbReference type="EMBL" id="DXIJ01000092">
    <property type="protein sequence ID" value="HIV86036.1"/>
    <property type="molecule type" value="Genomic_DNA"/>
</dbReference>
<feature type="transmembrane region" description="Helical" evidence="1">
    <location>
        <begin position="599"/>
        <end position="619"/>
    </location>
</feature>
<keyword evidence="1" id="KW-1133">Transmembrane helix</keyword>
<gene>
    <name evidence="2" type="ORF">H9900_04415</name>
</gene>
<feature type="transmembrane region" description="Helical" evidence="1">
    <location>
        <begin position="573"/>
        <end position="593"/>
    </location>
</feature>
<accession>A0A9D1PS29</accession>
<feature type="transmembrane region" description="Helical" evidence="1">
    <location>
        <begin position="166"/>
        <end position="183"/>
    </location>
</feature>
<sequence length="678" mass="76369">MKVFVSKITGLLRGEETPRKYLAVFGVILIAALVCELFVFNYKWVSSAFDTPVTAAPSGAEVQNGRISFSGQSGTVQYNDLNTEIKYIHVSPAESGQKAEITVSASDEGNSSPLSAPAVTVLKNVERSQYIRLNFSGDIKDLTIRVSGVRAVEDIGLNVNVPLMFSWQRFLIFALICMLAYLLRPHSFVYKYKADLSKNRQKLIAAALIIVQAVFFWNMIHWNSTAITWHENYDHHRQYYELIEAFKDGHLYLDKDIPERLLELENPYDYSSRMSAVSTALWDNAYFEGKCYVYFGVVPALLLYLPYNLITGGELPNYVAVYIFGIFVMVGILLLLWEIVKKWFKNVPLALLLMLSVVFGAVSVLGYAVYKPDFYLVPSISALAFGLFGLYFWISADSDGELISWRLVLGSLCVALTAGCRPQFLLVAAVGIAFYWTHIFKMRRLFSKNSLRQTLAVCLPFVVAAIGIMWYNYARFGSPFDFGANYNLTTNDMTARGWKWGRTGLGLFSYLFQPINVDAVFPFLNDFSAQTTYQGLTLTEKMVGGVFWLFPILVFGLWGAAHRRSFKYKRAHSIICVCLVLVAVLAIVDAQMAGLLTRYFTDFVWLGMIAACVTIFSYYDSFENGAPQNAGLINTVNILSAVTIALVFLRIFAHTEDSIMEANPMLYYTVQSLVAFWM</sequence>
<feature type="transmembrane region" description="Helical" evidence="1">
    <location>
        <begin position="21"/>
        <end position="42"/>
    </location>
</feature>
<feature type="transmembrane region" description="Helical" evidence="1">
    <location>
        <begin position="317"/>
        <end position="337"/>
    </location>
</feature>
<feature type="transmembrane region" description="Helical" evidence="1">
    <location>
        <begin position="203"/>
        <end position="220"/>
    </location>
</feature>
<dbReference type="AlphaFoldDB" id="A0A9D1PS29"/>